<sequence length="177" mass="20231">MQEEIYQSELHEAHKLLTEFSDSYEELYVQQRADRLHFVRPSIHVPSHMAPETEQVGPGIIYSQWAIERTIRNLGEEIKQHSDPYANLSQCGLRWCQVNALKAMIPGLVPVENPLPQGVLDLGDEYSLLRAMDTAAREVWPCEKDALVAYEPAFECGLLPLKVVCWARLRLPNHQVV</sequence>
<reference evidence="1 2" key="1">
    <citation type="submission" date="2014-04" db="EMBL/GenBank/DDBJ databases">
        <authorList>
            <consortium name="DOE Joint Genome Institute"/>
            <person name="Kuo A."/>
            <person name="Kohler A."/>
            <person name="Nagy L.G."/>
            <person name="Floudas D."/>
            <person name="Copeland A."/>
            <person name="Barry K.W."/>
            <person name="Cichocki N."/>
            <person name="Veneault-Fourrey C."/>
            <person name="LaButti K."/>
            <person name="Lindquist E.A."/>
            <person name="Lipzen A."/>
            <person name="Lundell T."/>
            <person name="Morin E."/>
            <person name="Murat C."/>
            <person name="Sun H."/>
            <person name="Tunlid A."/>
            <person name="Henrissat B."/>
            <person name="Grigoriev I.V."/>
            <person name="Hibbett D.S."/>
            <person name="Martin F."/>
            <person name="Nordberg H.P."/>
            <person name="Cantor M.N."/>
            <person name="Hua S.X."/>
        </authorList>
    </citation>
    <scope>NUCLEOTIDE SEQUENCE [LARGE SCALE GENOMIC DNA]</scope>
    <source>
        <strain evidence="1 2">LaAM-08-1</strain>
    </source>
</reference>
<proteinExistence type="predicted"/>
<dbReference type="HOGENOM" id="CLU_1318179_0_0_1"/>
<evidence type="ECO:0000313" key="2">
    <source>
        <dbReference type="Proteomes" id="UP000054477"/>
    </source>
</evidence>
<dbReference type="EMBL" id="KN839084">
    <property type="protein sequence ID" value="KIJ90922.1"/>
    <property type="molecule type" value="Genomic_DNA"/>
</dbReference>
<accession>A0A0C9X2Y4</accession>
<dbReference type="OrthoDB" id="2669721at2759"/>
<dbReference type="STRING" id="1095629.A0A0C9X2Y4"/>
<organism evidence="1 2">
    <name type="scientific">Laccaria amethystina LaAM-08-1</name>
    <dbReference type="NCBI Taxonomy" id="1095629"/>
    <lineage>
        <taxon>Eukaryota</taxon>
        <taxon>Fungi</taxon>
        <taxon>Dikarya</taxon>
        <taxon>Basidiomycota</taxon>
        <taxon>Agaricomycotina</taxon>
        <taxon>Agaricomycetes</taxon>
        <taxon>Agaricomycetidae</taxon>
        <taxon>Agaricales</taxon>
        <taxon>Agaricineae</taxon>
        <taxon>Hydnangiaceae</taxon>
        <taxon>Laccaria</taxon>
    </lineage>
</organism>
<dbReference type="AlphaFoldDB" id="A0A0C9X2Y4"/>
<evidence type="ECO:0000313" key="1">
    <source>
        <dbReference type="EMBL" id="KIJ90922.1"/>
    </source>
</evidence>
<keyword evidence="2" id="KW-1185">Reference proteome</keyword>
<protein>
    <submittedName>
        <fullName evidence="1">Unplaced genomic scaffold K443scaffold_549, whole genome shotgun sequence</fullName>
    </submittedName>
</protein>
<dbReference type="Proteomes" id="UP000054477">
    <property type="component" value="Unassembled WGS sequence"/>
</dbReference>
<gene>
    <name evidence="1" type="ORF">K443DRAFT_14832</name>
</gene>
<reference evidence="2" key="2">
    <citation type="submission" date="2015-01" db="EMBL/GenBank/DDBJ databases">
        <title>Evolutionary Origins and Diversification of the Mycorrhizal Mutualists.</title>
        <authorList>
            <consortium name="DOE Joint Genome Institute"/>
            <consortium name="Mycorrhizal Genomics Consortium"/>
            <person name="Kohler A."/>
            <person name="Kuo A."/>
            <person name="Nagy L.G."/>
            <person name="Floudas D."/>
            <person name="Copeland A."/>
            <person name="Barry K.W."/>
            <person name="Cichocki N."/>
            <person name="Veneault-Fourrey C."/>
            <person name="LaButti K."/>
            <person name="Lindquist E.A."/>
            <person name="Lipzen A."/>
            <person name="Lundell T."/>
            <person name="Morin E."/>
            <person name="Murat C."/>
            <person name="Riley R."/>
            <person name="Ohm R."/>
            <person name="Sun H."/>
            <person name="Tunlid A."/>
            <person name="Henrissat B."/>
            <person name="Grigoriev I.V."/>
            <person name="Hibbett D.S."/>
            <person name="Martin F."/>
        </authorList>
    </citation>
    <scope>NUCLEOTIDE SEQUENCE [LARGE SCALE GENOMIC DNA]</scope>
    <source>
        <strain evidence="2">LaAM-08-1</strain>
    </source>
</reference>
<name>A0A0C9X2Y4_9AGAR</name>